<comment type="caution">
    <text evidence="4">The sequence shown here is derived from an EMBL/GenBank/DDBJ whole genome shotgun (WGS) entry which is preliminary data.</text>
</comment>
<keyword evidence="1" id="KW-0596">Phosphopantetheine</keyword>
<feature type="non-terminal residue" evidence="4">
    <location>
        <position position="114"/>
    </location>
</feature>
<evidence type="ECO:0000313" key="5">
    <source>
        <dbReference type="Proteomes" id="UP000003465"/>
    </source>
</evidence>
<dbReference type="InterPro" id="IPR036736">
    <property type="entry name" value="ACP-like_sf"/>
</dbReference>
<proteinExistence type="predicted"/>
<sequence>MGEALQRRRSALAQVPLSALEQQLSELFVAVIGRDIELDQTFFEAGATSLGLMRLHARFNEQLPQPVAMAALFEHVTVRRLAQHLSASPSVSVARAQGSDAGEQPMAIIGMSVN</sequence>
<dbReference type="Pfam" id="PF00550">
    <property type="entry name" value="PP-binding"/>
    <property type="match status" value="1"/>
</dbReference>
<dbReference type="Gene3D" id="1.10.1200.10">
    <property type="entry name" value="ACP-like"/>
    <property type="match status" value="1"/>
</dbReference>
<evidence type="ECO:0000256" key="1">
    <source>
        <dbReference type="ARBA" id="ARBA00022450"/>
    </source>
</evidence>
<dbReference type="InterPro" id="IPR009081">
    <property type="entry name" value="PP-bd_ACP"/>
</dbReference>
<dbReference type="PROSITE" id="PS50075">
    <property type="entry name" value="CARRIER"/>
    <property type="match status" value="1"/>
</dbReference>
<dbReference type="AlphaFoldDB" id="A0A656GJZ5"/>
<reference evidence="4 5" key="1">
    <citation type="journal article" date="2011" name="PLoS Pathog.">
        <title>Dynamic evolution of pathogenicity revealed by sequencing and comparative genomics of 19 Pseudomonas syringae isolates.</title>
        <authorList>
            <person name="Baltrus D.A."/>
            <person name="Nishimura M.T."/>
            <person name="Romanchuk A."/>
            <person name="Chang J.H."/>
            <person name="Mukhtar M.S."/>
            <person name="Cherkis K."/>
            <person name="Roach J."/>
            <person name="Grant S.R."/>
            <person name="Jones C.D."/>
            <person name="Dangl J.L."/>
        </authorList>
    </citation>
    <scope>NUCLEOTIDE SEQUENCE [LARGE SCALE GENOMIC DNA]</scope>
    <source>
        <strain evidence="4 5">301020</strain>
    </source>
</reference>
<protein>
    <submittedName>
        <fullName evidence="4">Non-ribosomal peptide synthetase/polyketide synthetase</fullName>
    </submittedName>
</protein>
<dbReference type="InterPro" id="IPR020806">
    <property type="entry name" value="PKS_PP-bd"/>
</dbReference>
<dbReference type="SUPFAM" id="SSF47336">
    <property type="entry name" value="ACP-like"/>
    <property type="match status" value="1"/>
</dbReference>
<accession>A0A656GJZ5</accession>
<dbReference type="SMART" id="SM00823">
    <property type="entry name" value="PKS_PP"/>
    <property type="match status" value="1"/>
</dbReference>
<name>A0A656GJZ5_PSEA0</name>
<evidence type="ECO:0000259" key="3">
    <source>
        <dbReference type="PROSITE" id="PS50075"/>
    </source>
</evidence>
<organism evidence="4 5">
    <name type="scientific">Pseudomonas amygdali pv. mori str. 301020</name>
    <dbReference type="NCBI Taxonomy" id="629261"/>
    <lineage>
        <taxon>Bacteria</taxon>
        <taxon>Pseudomonadati</taxon>
        <taxon>Pseudomonadota</taxon>
        <taxon>Gammaproteobacteria</taxon>
        <taxon>Pseudomonadales</taxon>
        <taxon>Pseudomonadaceae</taxon>
        <taxon>Pseudomonas</taxon>
        <taxon>Pseudomonas amygdali</taxon>
    </lineage>
</organism>
<dbReference type="EMBL" id="AEAG01001870">
    <property type="protein sequence ID" value="EGH26068.1"/>
    <property type="molecule type" value="Genomic_DNA"/>
</dbReference>
<dbReference type="Proteomes" id="UP000003465">
    <property type="component" value="Unassembled WGS sequence"/>
</dbReference>
<dbReference type="GO" id="GO:0031177">
    <property type="term" value="F:phosphopantetheine binding"/>
    <property type="evidence" value="ECO:0007669"/>
    <property type="project" value="InterPro"/>
</dbReference>
<feature type="domain" description="Carrier" evidence="3">
    <location>
        <begin position="15"/>
        <end position="89"/>
    </location>
</feature>
<gene>
    <name evidence="4" type="ORF">PSYMO_33440</name>
</gene>
<evidence type="ECO:0000313" key="4">
    <source>
        <dbReference type="EMBL" id="EGH26068.1"/>
    </source>
</evidence>
<evidence type="ECO:0000256" key="2">
    <source>
        <dbReference type="ARBA" id="ARBA00022553"/>
    </source>
</evidence>
<keyword evidence="2" id="KW-0597">Phosphoprotein</keyword>